<name>A0A220IGJ9_9VIRU</name>
<comment type="similarity">
    <text evidence="2 6">Belongs to the anelloviridae capsid protein family.</text>
</comment>
<evidence type="ECO:0000313" key="7">
    <source>
        <dbReference type="EMBL" id="ASH99109.1"/>
    </source>
</evidence>
<evidence type="ECO:0000256" key="3">
    <source>
        <dbReference type="ARBA" id="ARBA00022431"/>
    </source>
</evidence>
<comment type="function">
    <text evidence="6">Self-assembles to form an icosahedral capsid.</text>
</comment>
<evidence type="ECO:0000256" key="6">
    <source>
        <dbReference type="RuleBase" id="RU361230"/>
    </source>
</evidence>
<dbReference type="EMBL" id="MF327549">
    <property type="protein sequence ID" value="ASH99109.1"/>
    <property type="molecule type" value="Genomic_DNA"/>
</dbReference>
<dbReference type="GO" id="GO:0039615">
    <property type="term" value="C:T=1 icosahedral viral capsid"/>
    <property type="evidence" value="ECO:0007669"/>
    <property type="project" value="UniProtKB-UniRule"/>
</dbReference>
<dbReference type="Pfam" id="PF02956">
    <property type="entry name" value="TT_ORF1"/>
    <property type="match status" value="1"/>
</dbReference>
<evidence type="ECO:0000256" key="1">
    <source>
        <dbReference type="ARBA" id="ARBA00004328"/>
    </source>
</evidence>
<accession>A0A220IGJ9</accession>
<evidence type="ECO:0000256" key="2">
    <source>
        <dbReference type="ARBA" id="ARBA00006131"/>
    </source>
</evidence>
<keyword evidence="4 6" id="KW-0167">Capsid protein</keyword>
<proteinExistence type="inferred from homology"/>
<evidence type="ECO:0000256" key="5">
    <source>
        <dbReference type="ARBA" id="ARBA00022844"/>
    </source>
</evidence>
<sequence length="507" mass="61288">MDHSLATVSAQTAAMPYRRRYPRRRRRYQFRYRRWRRPHRYWRRARKRYYHRRRVRPVYQYQPRKRTRLTVTGWEILGVIGSEITYTTQDTDPKWKIEVKDIAPANKQVYYFTKLIPIETQNTCTDKWYNKKNQMPSKNEKYECRYWDFVGGWGYAHFTLEGLVLRNLLGMNRFSTSIKGWTHIKYRGFKWQLVRGRSVDYLFRPEMHRGALDDERDLIHPAHLLNMPFVKWVESVRRTHCCKMMRIIRKPPPDLLGWHDLEDFRKLLLGAYQWTAFDPDNLMGKNPDPNKDDKDVWYNSEWMREKQDGSNIGINTTLKWGLRNEYDSQFVGAINAAKRNKNTNWWDWIFGNDDISTKKGKQTPFLPPIIPSEQPNTLWFRYKFFFQLGGSTISRNYQQWPIRETYDNSKTCQKNGDHCDYCIHPEDLDETGILKESALARITAVQTERRSMVEIIPKSILHRRKRKRITWWDEKKNTSTGDPDSDKEKNKYLWSMAKRLRQRLVRE</sequence>
<reference evidence="7" key="1">
    <citation type="journal article" date="2017" name="Microbiome">
        <title>Virome comparisons in wild-diseased and healthy captive giant pandas.</title>
        <authorList>
            <person name="Zhang W."/>
            <person name="Yang S."/>
            <person name="Shan T."/>
            <person name="Hou R."/>
            <person name="Liu Z."/>
            <person name="Li W."/>
            <person name="Guo L."/>
            <person name="Wang Y."/>
            <person name="Chen P."/>
            <person name="Wang X."/>
            <person name="Feng F."/>
            <person name="Wang H."/>
            <person name="Chen C."/>
            <person name="Shen Q."/>
            <person name="Zhou C."/>
            <person name="Hua X."/>
            <person name="Cui L."/>
            <person name="Deng X."/>
            <person name="Zhang Z."/>
            <person name="Qi D."/>
            <person name="Delwart E."/>
        </authorList>
    </citation>
    <scope>NUCLEOTIDE SEQUENCE</scope>
    <source>
        <strain evidence="7">Gpan20681</strain>
    </source>
</reference>
<evidence type="ECO:0000256" key="4">
    <source>
        <dbReference type="ARBA" id="ARBA00022561"/>
    </source>
</evidence>
<dbReference type="InterPro" id="IPR004219">
    <property type="entry name" value="TTvirus_Unk"/>
</dbReference>
<keyword evidence="5 6" id="KW-0946">Virion</keyword>
<keyword evidence="3 6" id="KW-1140">T=1 icosahedral capsid protein</keyword>
<protein>
    <recommendedName>
        <fullName evidence="6">Capsid protein</fullName>
    </recommendedName>
</protein>
<organism evidence="7">
    <name type="scientific">Giant panda anellovirus</name>
    <dbReference type="NCBI Taxonomy" id="2016460"/>
    <lineage>
        <taxon>Viruses</taxon>
        <taxon>Monodnaviria</taxon>
        <taxon>Shotokuvirae</taxon>
        <taxon>Commensaviricota</taxon>
        <taxon>Cardeaviricetes</taxon>
        <taxon>Sanitavirales</taxon>
        <taxon>Anelloviridae</taxon>
    </lineage>
</organism>
<comment type="subcellular location">
    <subcellularLocation>
        <location evidence="1 6">Virion</location>
    </subcellularLocation>
</comment>